<dbReference type="Gene3D" id="1.10.1370.10">
    <property type="entry name" value="Neurolysin, domain 3"/>
    <property type="match status" value="1"/>
</dbReference>
<sequence length="230" mass="25521">MDANGATEDHGFIGFLYLDLFTRTGVKSPGDGGMDFLIDGFVRPDGCREYPAAAALTGFDKSEDENDKPSLIFPSRAAVKWREEQGNAAAALPLVTVPDDLIAQYLDSDKLYAGLDILRDVFYAFYDQSIYNTTEEADVAANTDLSVLYNRLKREIGLVPDHSDWCQVYAEDVFHTAFASNLFDSEVGWRYRQQILQPGGSKNLINMLVGFLGHEPNTNGFYKYLGISGT</sequence>
<evidence type="ECO:0000256" key="7">
    <source>
        <dbReference type="RuleBase" id="RU003435"/>
    </source>
</evidence>
<dbReference type="InterPro" id="IPR024077">
    <property type="entry name" value="Neurolysin/TOP_dom2"/>
</dbReference>
<dbReference type="GO" id="GO:0046872">
    <property type="term" value="F:metal ion binding"/>
    <property type="evidence" value="ECO:0007669"/>
    <property type="project" value="UniProtKB-UniRule"/>
</dbReference>
<protein>
    <recommendedName>
        <fullName evidence="8">Peptidase M3A/M3B catalytic domain-containing protein</fullName>
    </recommendedName>
</protein>
<dbReference type="Pfam" id="PF01432">
    <property type="entry name" value="Peptidase_M3"/>
    <property type="match status" value="1"/>
</dbReference>
<name>A0A0F4GVL8_9PEZI</name>
<reference evidence="9 10" key="1">
    <citation type="submission" date="2015-03" db="EMBL/GenBank/DDBJ databases">
        <title>RNA-seq based gene annotation and comparative genomics of four Zymoseptoria species reveal species-specific pathogenicity related genes and transposable element activity.</title>
        <authorList>
            <person name="Grandaubert J."/>
            <person name="Bhattacharyya A."/>
            <person name="Stukenbrock E.H."/>
        </authorList>
    </citation>
    <scope>NUCLEOTIDE SEQUENCE [LARGE SCALE GENOMIC DNA]</scope>
    <source>
        <strain evidence="9 10">Zb18110</strain>
    </source>
</reference>
<dbReference type="GO" id="GO:0006518">
    <property type="term" value="P:peptide metabolic process"/>
    <property type="evidence" value="ECO:0007669"/>
    <property type="project" value="TreeGrafter"/>
</dbReference>
<dbReference type="PANTHER" id="PTHR11804:SF84">
    <property type="entry name" value="SACCHAROLYSIN"/>
    <property type="match status" value="1"/>
</dbReference>
<accession>A0A0F4GVL8</accession>
<feature type="domain" description="Peptidase M3A/M3B catalytic" evidence="8">
    <location>
        <begin position="165"/>
        <end position="226"/>
    </location>
</feature>
<evidence type="ECO:0000256" key="2">
    <source>
        <dbReference type="ARBA" id="ARBA00022670"/>
    </source>
</evidence>
<evidence type="ECO:0000256" key="1">
    <source>
        <dbReference type="ARBA" id="ARBA00006040"/>
    </source>
</evidence>
<dbReference type="InterPro" id="IPR001567">
    <property type="entry name" value="Pept_M3A_M3B_dom"/>
</dbReference>
<dbReference type="OrthoDB" id="3930412at2759"/>
<dbReference type="GO" id="GO:0006508">
    <property type="term" value="P:proteolysis"/>
    <property type="evidence" value="ECO:0007669"/>
    <property type="project" value="UniProtKB-KW"/>
</dbReference>
<comment type="cofactor">
    <cofactor evidence="7">
        <name>Zn(2+)</name>
        <dbReference type="ChEBI" id="CHEBI:29105"/>
    </cofactor>
    <text evidence="7">Binds 1 zinc ion.</text>
</comment>
<dbReference type="AlphaFoldDB" id="A0A0F4GVL8"/>
<dbReference type="Gene3D" id="1.10.1370.40">
    <property type="match status" value="1"/>
</dbReference>
<dbReference type="GO" id="GO:0004222">
    <property type="term" value="F:metalloendopeptidase activity"/>
    <property type="evidence" value="ECO:0007669"/>
    <property type="project" value="InterPro"/>
</dbReference>
<evidence type="ECO:0000256" key="3">
    <source>
        <dbReference type="ARBA" id="ARBA00022723"/>
    </source>
</evidence>
<dbReference type="Proteomes" id="UP000033647">
    <property type="component" value="Unassembled WGS sequence"/>
</dbReference>
<evidence type="ECO:0000256" key="5">
    <source>
        <dbReference type="ARBA" id="ARBA00022833"/>
    </source>
</evidence>
<evidence type="ECO:0000259" key="8">
    <source>
        <dbReference type="Pfam" id="PF01432"/>
    </source>
</evidence>
<dbReference type="EMBL" id="LAFY01000295">
    <property type="protein sequence ID" value="KJY01093.1"/>
    <property type="molecule type" value="Genomic_DNA"/>
</dbReference>
<evidence type="ECO:0000313" key="10">
    <source>
        <dbReference type="Proteomes" id="UP000033647"/>
    </source>
</evidence>
<organism evidence="9 10">
    <name type="scientific">Zymoseptoria brevis</name>
    <dbReference type="NCBI Taxonomy" id="1047168"/>
    <lineage>
        <taxon>Eukaryota</taxon>
        <taxon>Fungi</taxon>
        <taxon>Dikarya</taxon>
        <taxon>Ascomycota</taxon>
        <taxon>Pezizomycotina</taxon>
        <taxon>Dothideomycetes</taxon>
        <taxon>Dothideomycetidae</taxon>
        <taxon>Mycosphaerellales</taxon>
        <taxon>Mycosphaerellaceae</taxon>
        <taxon>Zymoseptoria</taxon>
    </lineage>
</organism>
<keyword evidence="4 7" id="KW-0378">Hydrolase</keyword>
<evidence type="ECO:0000256" key="6">
    <source>
        <dbReference type="ARBA" id="ARBA00023049"/>
    </source>
</evidence>
<keyword evidence="6 7" id="KW-0482">Metalloprotease</keyword>
<comment type="similarity">
    <text evidence="1 7">Belongs to the peptidase M3 family.</text>
</comment>
<dbReference type="SUPFAM" id="SSF55486">
    <property type="entry name" value="Metalloproteases ('zincins'), catalytic domain"/>
    <property type="match status" value="1"/>
</dbReference>
<proteinExistence type="inferred from homology"/>
<keyword evidence="3 7" id="KW-0479">Metal-binding</keyword>
<comment type="caution">
    <text evidence="9">The sequence shown here is derived from an EMBL/GenBank/DDBJ whole genome shotgun (WGS) entry which is preliminary data.</text>
</comment>
<dbReference type="InterPro" id="IPR045090">
    <property type="entry name" value="Pept_M3A_M3B"/>
</dbReference>
<gene>
    <name evidence="9" type="ORF">TI39_contig303g00043</name>
</gene>
<evidence type="ECO:0000313" key="9">
    <source>
        <dbReference type="EMBL" id="KJY01093.1"/>
    </source>
</evidence>
<keyword evidence="5 7" id="KW-0862">Zinc</keyword>
<keyword evidence="2 7" id="KW-0645">Protease</keyword>
<evidence type="ECO:0000256" key="4">
    <source>
        <dbReference type="ARBA" id="ARBA00022801"/>
    </source>
</evidence>
<keyword evidence="10" id="KW-1185">Reference proteome</keyword>
<dbReference type="PANTHER" id="PTHR11804">
    <property type="entry name" value="PROTEASE M3 THIMET OLIGOPEPTIDASE-RELATED"/>
    <property type="match status" value="1"/>
</dbReference>